<dbReference type="EMBL" id="CXOK01000161">
    <property type="protein sequence ID" value="CTP93393.1"/>
    <property type="molecule type" value="Genomic_DNA"/>
</dbReference>
<sequence length="408" mass="46464">MLTALFDKLFNRKPSPDAFATLFEGALRAQGYREELTYRPDEFRLVAPRGRIINLHNAYHDYTTADRRRRAEVLRSYAAAFVEEGGEDNQIETLEQARPMLMPVVRHRAMFEEMRLEHIREHGWETPFTTVWRELSEDCVELLAIDRPDSTSTLLAGPKDAWGITFEQALAIAHDNLRDATPDRFVEVAPGIFQGAWHDAYDTSRVVLPDVLQRVPVKGRPVFMLPTRDCLLVVGDRDETAMAGMLELSLDAAANGRCISSLAFAYDDARRIVPFALPQPEHRRRQADLQRMMDAPAYSLQKDLLEKIHAANHTDIFVASYRVFEENDGSGRQFSLATWTRDVDTSLPKADRIAFVVPKDEGDADMVVADWDKAVAVVAELMQQEPDFYPPRFRVRDFPSEAQLKQLA</sequence>
<proteinExistence type="predicted"/>
<reference evidence="1 2" key="1">
    <citation type="submission" date="2015-07" db="EMBL/GenBank/DDBJ databases">
        <authorList>
            <person name="Noorani M."/>
        </authorList>
    </citation>
    <scope>NUCLEOTIDE SEQUENCE [LARGE SCALE GENOMIC DNA]</scope>
    <source>
        <strain evidence="1">LMG728</strain>
    </source>
</reference>
<accession>A0A0K3A6B1</accession>
<dbReference type="Proteomes" id="UP000041247">
    <property type="component" value="Unassembled WGS sequence"/>
</dbReference>
<gene>
    <name evidence="1" type="ORF">XTPLMG728_3768</name>
</gene>
<evidence type="ECO:0000313" key="2">
    <source>
        <dbReference type="Proteomes" id="UP000041247"/>
    </source>
</evidence>
<organism evidence="1 2">
    <name type="scientific">Xanthomonas graminis pv. poae</name>
    <dbReference type="NCBI Taxonomy" id="227946"/>
    <lineage>
        <taxon>Bacteria</taxon>
        <taxon>Pseudomonadati</taxon>
        <taxon>Pseudomonadota</taxon>
        <taxon>Gammaproteobacteria</taxon>
        <taxon>Lysobacterales</taxon>
        <taxon>Lysobacteraceae</taxon>
        <taxon>Xanthomonas</taxon>
        <taxon>Xanthomonas translucens group</taxon>
        <taxon>Xanthomonas graminis</taxon>
    </lineage>
</organism>
<evidence type="ECO:0008006" key="3">
    <source>
        <dbReference type="Google" id="ProtNLM"/>
    </source>
</evidence>
<protein>
    <recommendedName>
        <fullName evidence="3">DUF1444 domain-containing protein</fullName>
    </recommendedName>
</protein>
<evidence type="ECO:0000313" key="1">
    <source>
        <dbReference type="EMBL" id="CTP93393.1"/>
    </source>
</evidence>
<dbReference type="AlphaFoldDB" id="A0A0K3A6B1"/>
<name>A0A0K3A6B1_9XANT</name>
<dbReference type="RefSeq" id="WP_053842236.1">
    <property type="nucleotide sequence ID" value="NZ_CP076250.1"/>
</dbReference>